<feature type="region of interest" description="Disordered" evidence="1">
    <location>
        <begin position="142"/>
        <end position="166"/>
    </location>
</feature>
<dbReference type="GO" id="GO:0003677">
    <property type="term" value="F:DNA binding"/>
    <property type="evidence" value="ECO:0007669"/>
    <property type="project" value="InterPro"/>
</dbReference>
<dbReference type="InterPro" id="IPR010982">
    <property type="entry name" value="Lambda_DNA-bd_dom_sf"/>
</dbReference>
<dbReference type="AlphaFoldDB" id="A0A370GSH3"/>
<gene>
    <name evidence="3" type="ORF">DFR68_11057</name>
</gene>
<name>A0A370GSH3_9NOCA</name>
<sequence>MEDEQTPSGGPEGASTDLADKINRLFEVMHRPSEPQLSNAAAAEAITSATGTSISPAYLWQLRSGLKTNPTVAHLRAIAQFFGVPASYLLDTGTDEALDSQLSLLQAMKDAGVRNLALRASGLTPRTLSSIASIVDRARELENLPPVDAQGTRRRPADEGQARNGP</sequence>
<evidence type="ECO:0000313" key="4">
    <source>
        <dbReference type="Proteomes" id="UP000255355"/>
    </source>
</evidence>
<proteinExistence type="predicted"/>
<dbReference type="OrthoDB" id="2679623at2"/>
<feature type="compositionally biased region" description="Basic and acidic residues" evidence="1">
    <location>
        <begin position="155"/>
        <end position="166"/>
    </location>
</feature>
<dbReference type="PROSITE" id="PS50943">
    <property type="entry name" value="HTH_CROC1"/>
    <property type="match status" value="1"/>
</dbReference>
<keyword evidence="4" id="KW-1185">Reference proteome</keyword>
<accession>A0A370GSH3</accession>
<dbReference type="Gene3D" id="1.10.260.40">
    <property type="entry name" value="lambda repressor-like DNA-binding domains"/>
    <property type="match status" value="1"/>
</dbReference>
<evidence type="ECO:0000256" key="1">
    <source>
        <dbReference type="SAM" id="MobiDB-lite"/>
    </source>
</evidence>
<dbReference type="EMBL" id="QQAZ01000010">
    <property type="protein sequence ID" value="RDI46652.1"/>
    <property type="molecule type" value="Genomic_DNA"/>
</dbReference>
<evidence type="ECO:0000259" key="2">
    <source>
        <dbReference type="PROSITE" id="PS50943"/>
    </source>
</evidence>
<reference evidence="3 4" key="1">
    <citation type="submission" date="2018-07" db="EMBL/GenBank/DDBJ databases">
        <title>Genomic Encyclopedia of Type Strains, Phase IV (KMG-IV): sequencing the most valuable type-strain genomes for metagenomic binning, comparative biology and taxonomic classification.</title>
        <authorList>
            <person name="Goeker M."/>
        </authorList>
    </citation>
    <scope>NUCLEOTIDE SEQUENCE [LARGE SCALE GENOMIC DNA]</scope>
    <source>
        <strain evidence="3 4">DSM 44952</strain>
    </source>
</reference>
<dbReference type="SUPFAM" id="SSF47413">
    <property type="entry name" value="lambda repressor-like DNA-binding domains"/>
    <property type="match status" value="1"/>
</dbReference>
<dbReference type="Proteomes" id="UP000255355">
    <property type="component" value="Unassembled WGS sequence"/>
</dbReference>
<dbReference type="InterPro" id="IPR001387">
    <property type="entry name" value="Cro/C1-type_HTH"/>
</dbReference>
<evidence type="ECO:0000313" key="3">
    <source>
        <dbReference type="EMBL" id="RDI46652.1"/>
    </source>
</evidence>
<dbReference type="STRING" id="1210089.GCA_001613165_07514"/>
<comment type="caution">
    <text evidence="3">The sequence shown here is derived from an EMBL/GenBank/DDBJ whole genome shotgun (WGS) entry which is preliminary data.</text>
</comment>
<protein>
    <submittedName>
        <fullName evidence="3">Transcriptional regulator with XRE-family HTH domain</fullName>
    </submittedName>
</protein>
<organism evidence="3 4">
    <name type="scientific">Nocardia mexicana</name>
    <dbReference type="NCBI Taxonomy" id="279262"/>
    <lineage>
        <taxon>Bacteria</taxon>
        <taxon>Bacillati</taxon>
        <taxon>Actinomycetota</taxon>
        <taxon>Actinomycetes</taxon>
        <taxon>Mycobacteriales</taxon>
        <taxon>Nocardiaceae</taxon>
        <taxon>Nocardia</taxon>
    </lineage>
</organism>
<feature type="domain" description="HTH cro/C1-type" evidence="2">
    <location>
        <begin position="54"/>
        <end position="89"/>
    </location>
</feature>
<dbReference type="CDD" id="cd00093">
    <property type="entry name" value="HTH_XRE"/>
    <property type="match status" value="1"/>
</dbReference>